<keyword evidence="2" id="KW-1185">Reference proteome</keyword>
<gene>
    <name evidence="1" type="ORF">OGATHE_000255</name>
</gene>
<dbReference type="AlphaFoldDB" id="A0A9P8PW77"/>
<protein>
    <submittedName>
        <fullName evidence="1">Uncharacterized protein</fullName>
    </submittedName>
</protein>
<evidence type="ECO:0000313" key="2">
    <source>
        <dbReference type="Proteomes" id="UP000788993"/>
    </source>
</evidence>
<reference evidence="1" key="1">
    <citation type="journal article" date="2021" name="Open Biol.">
        <title>Shared evolutionary footprints suggest mitochondrial oxidative damage underlies multiple complex I losses in fungi.</title>
        <authorList>
            <person name="Schikora-Tamarit M.A."/>
            <person name="Marcet-Houben M."/>
            <person name="Nosek J."/>
            <person name="Gabaldon T."/>
        </authorList>
    </citation>
    <scope>NUCLEOTIDE SEQUENCE</scope>
    <source>
        <strain evidence="1">NCAIM Y.01608</strain>
    </source>
</reference>
<proteinExistence type="predicted"/>
<reference evidence="1" key="2">
    <citation type="submission" date="2021-01" db="EMBL/GenBank/DDBJ databases">
        <authorList>
            <person name="Schikora-Tamarit M.A."/>
        </authorList>
    </citation>
    <scope>NUCLEOTIDE SEQUENCE</scope>
    <source>
        <strain evidence="1">NCAIM Y.01608</strain>
    </source>
</reference>
<sequence>MVAVTDRVKVDVKYTVLVRVESEETLGDAPQPVVTVSVTVTVVGVTVAAGAAGAEVFDVEADELLEAVSTTVVAWAATDEGEASGLEVDEPLSVTVTKTVEVLVEVVVISLPLDS</sequence>
<name>A0A9P8PW77_9ASCO</name>
<dbReference type="EMBL" id="JAEUBD010000014">
    <property type="protein sequence ID" value="KAH3678705.1"/>
    <property type="molecule type" value="Genomic_DNA"/>
</dbReference>
<evidence type="ECO:0000313" key="1">
    <source>
        <dbReference type="EMBL" id="KAH3678705.1"/>
    </source>
</evidence>
<dbReference type="Proteomes" id="UP000788993">
    <property type="component" value="Unassembled WGS sequence"/>
</dbReference>
<comment type="caution">
    <text evidence="1">The sequence shown here is derived from an EMBL/GenBank/DDBJ whole genome shotgun (WGS) entry which is preliminary data.</text>
</comment>
<organism evidence="1 2">
    <name type="scientific">Ogataea polymorpha</name>
    <dbReference type="NCBI Taxonomy" id="460523"/>
    <lineage>
        <taxon>Eukaryota</taxon>
        <taxon>Fungi</taxon>
        <taxon>Dikarya</taxon>
        <taxon>Ascomycota</taxon>
        <taxon>Saccharomycotina</taxon>
        <taxon>Pichiomycetes</taxon>
        <taxon>Pichiales</taxon>
        <taxon>Pichiaceae</taxon>
        <taxon>Ogataea</taxon>
    </lineage>
</organism>
<accession>A0A9P8PW77</accession>